<keyword evidence="4" id="KW-1185">Reference proteome</keyword>
<dbReference type="Proteomes" id="UP001171902">
    <property type="component" value="Unassembled WGS sequence"/>
</dbReference>
<dbReference type="RefSeq" id="WP_289958242.1">
    <property type="nucleotide sequence ID" value="NZ_JAUEMJ010000004.1"/>
</dbReference>
<feature type="chain" id="PRO_5045032402" evidence="1">
    <location>
        <begin position="35"/>
        <end position="150"/>
    </location>
</feature>
<evidence type="ECO:0000313" key="3">
    <source>
        <dbReference type="EMBL" id="MDN3242182.1"/>
    </source>
</evidence>
<accession>A0ABT7YRR8</accession>
<dbReference type="EMBL" id="JAUEMJ010000004">
    <property type="protein sequence ID" value="MDN3241334.1"/>
    <property type="molecule type" value="Genomic_DNA"/>
</dbReference>
<comment type="caution">
    <text evidence="2">The sequence shown here is derived from an EMBL/GenBank/DDBJ whole genome shotgun (WGS) entry which is preliminary data.</text>
</comment>
<evidence type="ECO:0000313" key="2">
    <source>
        <dbReference type="EMBL" id="MDN3241334.1"/>
    </source>
</evidence>
<proteinExistence type="predicted"/>
<keyword evidence="1" id="KW-0732">Signal</keyword>
<sequence>MFQTLKGRMRIASATIAALTLALTGFAVFGTATAASSQAVDDSAVTPAEDAGILGIPCETGTGWNGDNPTSQMYAWASCDEPGSDDINLWAFRVKFSCTSEAGYRYSYWYRADGRTIRGYCPRGKRVDISSVETLYNGGLETAGTLDGTR</sequence>
<protein>
    <submittedName>
        <fullName evidence="2">Uncharacterized protein</fullName>
    </submittedName>
</protein>
<reference evidence="2" key="1">
    <citation type="submission" date="2023-06" db="EMBL/GenBank/DDBJ databases">
        <title>Gycomyces niveus sp.nov., a novel actinomycete isolated from soil in Shouguang.</title>
        <authorList>
            <person name="Yang X."/>
            <person name="Zhao J."/>
        </authorList>
    </citation>
    <scope>NUCLEOTIDE SEQUENCE</scope>
    <source>
        <strain evidence="2">NEAU C2</strain>
    </source>
</reference>
<gene>
    <name evidence="2" type="ORF">QWI33_16525</name>
    <name evidence="3" type="ORF">QWI33_20860</name>
</gene>
<evidence type="ECO:0000313" key="4">
    <source>
        <dbReference type="Proteomes" id="UP001171902"/>
    </source>
</evidence>
<feature type="signal peptide" evidence="1">
    <location>
        <begin position="1"/>
        <end position="34"/>
    </location>
</feature>
<name>A0ABT7YRR8_9ACTN</name>
<organism evidence="2 4">
    <name type="scientific">Glycomyces tritici</name>
    <dbReference type="NCBI Taxonomy" id="2665176"/>
    <lineage>
        <taxon>Bacteria</taxon>
        <taxon>Bacillati</taxon>
        <taxon>Actinomycetota</taxon>
        <taxon>Actinomycetes</taxon>
        <taxon>Glycomycetales</taxon>
        <taxon>Glycomycetaceae</taxon>
        <taxon>Glycomyces</taxon>
    </lineage>
</organism>
<evidence type="ECO:0000256" key="1">
    <source>
        <dbReference type="SAM" id="SignalP"/>
    </source>
</evidence>
<dbReference type="EMBL" id="JAUEMJ010000007">
    <property type="protein sequence ID" value="MDN3242182.1"/>
    <property type="molecule type" value="Genomic_DNA"/>
</dbReference>